<dbReference type="RefSeq" id="WP_020773977.1">
    <property type="nucleotide sequence ID" value="NZ_ANIK01000059.1"/>
</dbReference>
<feature type="domain" description="PilZ" evidence="1">
    <location>
        <begin position="267"/>
        <end position="353"/>
    </location>
</feature>
<reference evidence="2 3" key="1">
    <citation type="submission" date="2013-01" db="EMBL/GenBank/DDBJ databases">
        <authorList>
            <person name="Harkins D.M."/>
            <person name="Durkin A.S."/>
            <person name="Brinkac L.M."/>
            <person name="Haft D.H."/>
            <person name="Selengut J.D."/>
            <person name="Sanka R."/>
            <person name="DePew J."/>
            <person name="Purushe J."/>
            <person name="Galloway R.L."/>
            <person name="Vinetz J.M."/>
            <person name="Sutton G.G."/>
            <person name="Nierman W.C."/>
            <person name="Fouts D.E."/>
        </authorList>
    </citation>
    <scope>NUCLEOTIDE SEQUENCE [LARGE SCALE GENOMIC DNA]</scope>
    <source>
        <strain evidence="2 3">79601</strain>
    </source>
</reference>
<dbReference type="Gene3D" id="2.40.10.220">
    <property type="entry name" value="predicted glycosyltransferase like domains"/>
    <property type="match status" value="1"/>
</dbReference>
<evidence type="ECO:0000259" key="1">
    <source>
        <dbReference type="Pfam" id="PF07238"/>
    </source>
</evidence>
<sequence>MDKLINDPEGIHKILQSLFIRLPVVILADNRPLPVRVAGLKDSFRIVVTFPPGTPTEQNRKLFLVHNNHRFAAFCTVELHNPANGVELLLTSAIQVTIAQRTENRVRIDSSSGFQISLTNIINQYKVRKAVGFADKKIDGIVKKHAKLLKETYPLSNIFFSDKMDNRLRLMFNFDRSIYVLDRYSKSDGNGGFQFLEFSEYQKLIAVNNLESGIVSEISIMIRYKGYTPLGYVQILSEKELNTNDFNSANITANSISKEIIASGFFQESKEKCNVDNLSMQGVGFFHHQSIFFSRSFVVGETILFDLCFSAESKGTFRAVIRNITSTDKMFRIGCEFFNLNEREENMIRTYIDSKEDRT</sequence>
<dbReference type="PATRIC" id="fig|1218565.3.peg.2817"/>
<accession>M6CYI5</accession>
<dbReference type="GO" id="GO:0035438">
    <property type="term" value="F:cyclic-di-GMP binding"/>
    <property type="evidence" value="ECO:0007669"/>
    <property type="project" value="InterPro"/>
</dbReference>
<dbReference type="OrthoDB" id="336946at2"/>
<protein>
    <submittedName>
        <fullName evidence="2">Type IV pilus assembly protein PilZ</fullName>
    </submittedName>
</protein>
<dbReference type="InterPro" id="IPR009875">
    <property type="entry name" value="PilZ_domain"/>
</dbReference>
<dbReference type="EMBL" id="ANIK01000059">
    <property type="protein sequence ID" value="EMJ93978.1"/>
    <property type="molecule type" value="Genomic_DNA"/>
</dbReference>
<dbReference type="AlphaFoldDB" id="M6CYI5"/>
<dbReference type="Proteomes" id="UP000011988">
    <property type="component" value="Unassembled WGS sequence"/>
</dbReference>
<gene>
    <name evidence="2" type="ORF">LEP1GSC194_1515</name>
</gene>
<evidence type="ECO:0000313" key="2">
    <source>
        <dbReference type="EMBL" id="EMJ93978.1"/>
    </source>
</evidence>
<comment type="caution">
    <text evidence="2">The sequence shown here is derived from an EMBL/GenBank/DDBJ whole genome shotgun (WGS) entry which is preliminary data.</text>
</comment>
<evidence type="ECO:0000313" key="3">
    <source>
        <dbReference type="Proteomes" id="UP000011988"/>
    </source>
</evidence>
<proteinExistence type="predicted"/>
<name>M6CYI5_9LEPT</name>
<dbReference type="Pfam" id="PF07238">
    <property type="entry name" value="PilZ"/>
    <property type="match status" value="1"/>
</dbReference>
<organism evidence="2 3">
    <name type="scientific">Leptospira alstonii serovar Sichuan str. 79601</name>
    <dbReference type="NCBI Taxonomy" id="1218565"/>
    <lineage>
        <taxon>Bacteria</taxon>
        <taxon>Pseudomonadati</taxon>
        <taxon>Spirochaetota</taxon>
        <taxon>Spirochaetia</taxon>
        <taxon>Leptospirales</taxon>
        <taxon>Leptospiraceae</taxon>
        <taxon>Leptospira</taxon>
    </lineage>
</organism>